<organism evidence="5 7">
    <name type="scientific">Pseudodesulfovibrio indicus</name>
    <dbReference type="NCBI Taxonomy" id="1716143"/>
    <lineage>
        <taxon>Bacteria</taxon>
        <taxon>Pseudomonadati</taxon>
        <taxon>Thermodesulfobacteriota</taxon>
        <taxon>Desulfovibrionia</taxon>
        <taxon>Desulfovibrionales</taxon>
        <taxon>Desulfovibrionaceae</taxon>
    </lineage>
</organism>
<dbReference type="EMBL" id="SOBK01000003">
    <property type="protein sequence ID" value="TDT90071.1"/>
    <property type="molecule type" value="Genomic_DNA"/>
</dbReference>
<dbReference type="PANTHER" id="PTHR10584">
    <property type="entry name" value="SUGAR KINASE"/>
    <property type="match status" value="1"/>
</dbReference>
<evidence type="ECO:0000313" key="5">
    <source>
        <dbReference type="EMBL" id="TDT90071.1"/>
    </source>
</evidence>
<dbReference type="AlphaFoldDB" id="A0A126QPC6"/>
<dbReference type="InterPro" id="IPR002173">
    <property type="entry name" value="Carboh/pur_kinase_PfkB_CS"/>
</dbReference>
<evidence type="ECO:0000256" key="1">
    <source>
        <dbReference type="ARBA" id="ARBA00022679"/>
    </source>
</evidence>
<evidence type="ECO:0000256" key="2">
    <source>
        <dbReference type="ARBA" id="ARBA00022777"/>
    </source>
</evidence>
<accession>A0A126QPC6</accession>
<feature type="domain" description="Carbohydrate kinase PfkB" evidence="3">
    <location>
        <begin position="36"/>
        <end position="291"/>
    </location>
</feature>
<dbReference type="Pfam" id="PF00294">
    <property type="entry name" value="PfkB"/>
    <property type="match status" value="1"/>
</dbReference>
<dbReference type="Proteomes" id="UP000055611">
    <property type="component" value="Chromosome"/>
</dbReference>
<name>A0A126QPC6_9BACT</name>
<dbReference type="OrthoDB" id="9779730at2"/>
<dbReference type="Proteomes" id="UP000295506">
    <property type="component" value="Unassembled WGS sequence"/>
</dbReference>
<keyword evidence="2 5" id="KW-0418">Kinase</keyword>
<sequence>MQIYISGSLAFDRIMTFPDKFSNHILPDKIHILNVSFLVDGLVERFGGTAGNIAYNLSLLGEKSTILSQVGRDFGPYDERLQQYGIALDGIRTIEQEFTAGCYITTDMSDNQINGFNPGAMKYPCQYDMSRIDPSEAIGLIAPGNINDMVDHPKYYRDNGIPYIFDPGQQIPALGGDNLKAAINGAEILIVNDYELEMVMKSTGLSKEDIVDQVGYLITTLGEKGSMVSCQDGDTTIGVVPAKEVLDPTGAGDAFRAGLLKGLAMGRTVVESCRLGATCATYAVERKGTQEHSFTVEEFFKRFESVFGPLVD</sequence>
<dbReference type="RefSeq" id="WP_066803784.1">
    <property type="nucleotide sequence ID" value="NZ_CP014206.1"/>
</dbReference>
<evidence type="ECO:0000313" key="6">
    <source>
        <dbReference type="Proteomes" id="UP000055611"/>
    </source>
</evidence>
<reference evidence="4 6" key="1">
    <citation type="journal article" date="2016" name="Front. Microbiol.">
        <title>Genome Sequence of the Piezophilic, Mesophilic Sulfate-Reducing Bacterium Desulfovibrio indicus J2T.</title>
        <authorList>
            <person name="Cao J."/>
            <person name="Maignien L."/>
            <person name="Shao Z."/>
            <person name="Alain K."/>
            <person name="Jebbar M."/>
        </authorList>
    </citation>
    <scope>NUCLEOTIDE SEQUENCE [LARGE SCALE GENOMIC DNA]</scope>
    <source>
        <strain evidence="4 6">J2</strain>
    </source>
</reference>
<dbReference type="PANTHER" id="PTHR10584:SF166">
    <property type="entry name" value="RIBOKINASE"/>
    <property type="match status" value="1"/>
</dbReference>
<keyword evidence="1" id="KW-0808">Transferase</keyword>
<dbReference type="CDD" id="cd01942">
    <property type="entry name" value="ribokinase_group_A"/>
    <property type="match status" value="1"/>
</dbReference>
<dbReference type="SUPFAM" id="SSF53613">
    <property type="entry name" value="Ribokinase-like"/>
    <property type="match status" value="1"/>
</dbReference>
<dbReference type="PROSITE" id="PS00583">
    <property type="entry name" value="PFKB_KINASES_1"/>
    <property type="match status" value="1"/>
</dbReference>
<keyword evidence="6" id="KW-1185">Reference proteome</keyword>
<dbReference type="EMBL" id="CP014206">
    <property type="protein sequence ID" value="AMK11659.1"/>
    <property type="molecule type" value="Genomic_DNA"/>
</dbReference>
<dbReference type="KEGG" id="dej:AWY79_11305"/>
<dbReference type="InterPro" id="IPR029056">
    <property type="entry name" value="Ribokinase-like"/>
</dbReference>
<evidence type="ECO:0000259" key="3">
    <source>
        <dbReference type="Pfam" id="PF00294"/>
    </source>
</evidence>
<proteinExistence type="predicted"/>
<protein>
    <submittedName>
        <fullName evidence="5">Adenosine kinase</fullName>
    </submittedName>
    <submittedName>
        <fullName evidence="4">Carbohydrate kinase</fullName>
    </submittedName>
</protein>
<dbReference type="PROSITE" id="PS00584">
    <property type="entry name" value="PFKB_KINASES_2"/>
    <property type="match status" value="1"/>
</dbReference>
<dbReference type="Gene3D" id="3.40.1190.20">
    <property type="match status" value="1"/>
</dbReference>
<dbReference type="GO" id="GO:0016301">
    <property type="term" value="F:kinase activity"/>
    <property type="evidence" value="ECO:0007669"/>
    <property type="project" value="UniProtKB-KW"/>
</dbReference>
<evidence type="ECO:0000313" key="4">
    <source>
        <dbReference type="EMBL" id="AMK11659.1"/>
    </source>
</evidence>
<evidence type="ECO:0000313" key="7">
    <source>
        <dbReference type="Proteomes" id="UP000295506"/>
    </source>
</evidence>
<gene>
    <name evidence="4" type="ORF">AWY79_11305</name>
    <name evidence="5" type="ORF">EDC59_103377</name>
</gene>
<reference evidence="5 7" key="2">
    <citation type="submission" date="2019-03" db="EMBL/GenBank/DDBJ databases">
        <title>Genomic Encyclopedia of Type Strains, Phase IV (KMG-IV): sequencing the most valuable type-strain genomes for metagenomic binning, comparative biology and taxonomic classification.</title>
        <authorList>
            <person name="Goeker M."/>
        </authorList>
    </citation>
    <scope>NUCLEOTIDE SEQUENCE [LARGE SCALE GENOMIC DNA]</scope>
    <source>
        <strain evidence="5 7">DSM 101483</strain>
    </source>
</reference>
<dbReference type="InterPro" id="IPR011611">
    <property type="entry name" value="PfkB_dom"/>
</dbReference>